<dbReference type="EMBL" id="RRUE01000001">
    <property type="protein sequence ID" value="RRN45110.1"/>
    <property type="molecule type" value="Genomic_DNA"/>
</dbReference>
<dbReference type="InterPro" id="IPR034660">
    <property type="entry name" value="DinB/YfiT-like"/>
</dbReference>
<dbReference type="Pfam" id="PF08020">
    <property type="entry name" value="DUF1706"/>
    <property type="match status" value="1"/>
</dbReference>
<protein>
    <submittedName>
        <fullName evidence="1">ClbS/DfsB family four-helix bundle protein</fullName>
    </submittedName>
</protein>
<keyword evidence="2" id="KW-1185">Reference proteome</keyword>
<comment type="caution">
    <text evidence="1">The sequence shown here is derived from an EMBL/GenBank/DDBJ whole genome shotgun (WGS) entry which is preliminary data.</text>
</comment>
<proteinExistence type="predicted"/>
<dbReference type="Proteomes" id="UP000270261">
    <property type="component" value="Unassembled WGS sequence"/>
</dbReference>
<accession>A0A3R8LRD1</accession>
<evidence type="ECO:0000313" key="2">
    <source>
        <dbReference type="Proteomes" id="UP000270261"/>
    </source>
</evidence>
<reference evidence="1 2" key="1">
    <citation type="submission" date="2018-11" db="EMBL/GenBank/DDBJ databases">
        <title>Genome sequencing of Lautropia sp. KCOM 2505 (= ChDC F240).</title>
        <authorList>
            <person name="Kook J.-K."/>
            <person name="Park S.-N."/>
            <person name="Lim Y.K."/>
        </authorList>
    </citation>
    <scope>NUCLEOTIDE SEQUENCE [LARGE SCALE GENOMIC DNA]</scope>
    <source>
        <strain evidence="1 2">KCOM 2505</strain>
    </source>
</reference>
<dbReference type="AlphaFoldDB" id="A0A3R8LRD1"/>
<dbReference type="PANTHER" id="PTHR40658">
    <property type="match status" value="1"/>
</dbReference>
<name>A0A3R8LRD1_9BURK</name>
<dbReference type="Gene3D" id="1.20.120.450">
    <property type="entry name" value="dinb family like domain"/>
    <property type="match status" value="1"/>
</dbReference>
<evidence type="ECO:0000313" key="1">
    <source>
        <dbReference type="EMBL" id="RRN45110.1"/>
    </source>
</evidence>
<gene>
    <name evidence="1" type="ORF">EHV23_02340</name>
</gene>
<dbReference type="InterPro" id="IPR012550">
    <property type="entry name" value="DUF1706"/>
</dbReference>
<dbReference type="PANTHER" id="PTHR40658:SF3">
    <property type="entry name" value="CLBS_DFSB FAMILY FOUR-HELIX BUNDLE PROTEIN"/>
    <property type="match status" value="1"/>
</dbReference>
<sequence>MRWGMVSPEERIGQGTRMVRRCAMRYYHHSGQIYLKGPLMPIPANRNALIADITHEFGELRPVLGSIAPKDTSQPVLEGQIKNTRMSPHDLVAYLVGWGEEVLRWNRHWEETGKPCAIPNAKFGEIARGFYAAYAGVPWAGLLQKLDSIYGEILAFLDRRTEAELYETVWYTTLTSQQAYTFGRLIQLNTASPLRSAYHRLQHWRQVDD</sequence>
<organism evidence="1 2">
    <name type="scientific">Lautropia dentalis</name>
    <dbReference type="NCBI Taxonomy" id="2490857"/>
    <lineage>
        <taxon>Bacteria</taxon>
        <taxon>Pseudomonadati</taxon>
        <taxon>Pseudomonadota</taxon>
        <taxon>Betaproteobacteria</taxon>
        <taxon>Burkholderiales</taxon>
        <taxon>Burkholderiaceae</taxon>
        <taxon>Lautropia</taxon>
    </lineage>
</organism>